<dbReference type="Proteomes" id="UP000537130">
    <property type="component" value="Unassembled WGS sequence"/>
</dbReference>
<keyword evidence="2" id="KW-1185">Reference proteome</keyword>
<evidence type="ECO:0000313" key="1">
    <source>
        <dbReference type="EMBL" id="MBB3046632.1"/>
    </source>
</evidence>
<reference evidence="1 2" key="1">
    <citation type="submission" date="2020-08" db="EMBL/GenBank/DDBJ databases">
        <title>Genomic Encyclopedia of Type Strains, Phase III (KMG-III): the genomes of soil and plant-associated and newly described type strains.</title>
        <authorList>
            <person name="Whitman W."/>
        </authorList>
    </citation>
    <scope>NUCLEOTIDE SEQUENCE [LARGE SCALE GENOMIC DNA]</scope>
    <source>
        <strain evidence="1 2">CECT 8654</strain>
    </source>
</reference>
<accession>A0A7W4W4B4</accession>
<dbReference type="AlphaFoldDB" id="A0A7W4W4B4"/>
<organism evidence="1 2">
    <name type="scientific">Litorivivens lipolytica</name>
    <dbReference type="NCBI Taxonomy" id="1524264"/>
    <lineage>
        <taxon>Bacteria</taxon>
        <taxon>Pseudomonadati</taxon>
        <taxon>Pseudomonadota</taxon>
        <taxon>Gammaproteobacteria</taxon>
        <taxon>Litorivivens</taxon>
    </lineage>
</organism>
<proteinExistence type="predicted"/>
<gene>
    <name evidence="1" type="ORF">FHR99_000868</name>
</gene>
<evidence type="ECO:0000313" key="2">
    <source>
        <dbReference type="Proteomes" id="UP000537130"/>
    </source>
</evidence>
<dbReference type="RefSeq" id="WP_183409316.1">
    <property type="nucleotide sequence ID" value="NZ_JACHWY010000001.1"/>
</dbReference>
<protein>
    <submittedName>
        <fullName evidence="1">Uncharacterized protein</fullName>
    </submittedName>
</protein>
<dbReference type="EMBL" id="JACHWY010000001">
    <property type="protein sequence ID" value="MBB3046632.1"/>
    <property type="molecule type" value="Genomic_DNA"/>
</dbReference>
<comment type="caution">
    <text evidence="1">The sequence shown here is derived from an EMBL/GenBank/DDBJ whole genome shotgun (WGS) entry which is preliminary data.</text>
</comment>
<sequence length="137" mass="15203">MKTLFRAGCCIGLMLAALVVGRVQASGSLGAYLRLSDIAYYPEVKLEQIGSRDLHYLGRLGDWHLLMRIVSSVANGMPWSDGEIIKMKAGDLSIQNAWLIKQDERFIHANACPFLEYSAGQWLVTGDERRGKICGTQ</sequence>
<name>A0A7W4W4B4_9GAMM</name>